<keyword evidence="2" id="KW-1133">Transmembrane helix</keyword>
<dbReference type="AlphaFoldDB" id="A0A1E7FXI4"/>
<dbReference type="PANTHER" id="PTHR35283">
    <property type="entry name" value="T12C22.21 PROTEIN"/>
    <property type="match status" value="1"/>
</dbReference>
<feature type="transmembrane region" description="Helical" evidence="2">
    <location>
        <begin position="106"/>
        <end position="122"/>
    </location>
</feature>
<accession>A0A1E7FXI4</accession>
<feature type="region of interest" description="Disordered" evidence="1">
    <location>
        <begin position="1"/>
        <end position="29"/>
    </location>
</feature>
<dbReference type="InterPro" id="IPR021414">
    <property type="entry name" value="DUF3054"/>
</dbReference>
<evidence type="ECO:0000256" key="2">
    <source>
        <dbReference type="SAM" id="Phobius"/>
    </source>
</evidence>
<dbReference type="KEGG" id="fcy:FRACYDRAFT_216217"/>
<keyword evidence="2" id="KW-0472">Membrane</keyword>
<dbReference type="EMBL" id="KV784353">
    <property type="protein sequence ID" value="OEU22844.1"/>
    <property type="molecule type" value="Genomic_DNA"/>
</dbReference>
<evidence type="ECO:0000313" key="3">
    <source>
        <dbReference type="EMBL" id="OEU22844.1"/>
    </source>
</evidence>
<feature type="compositionally biased region" description="Low complexity" evidence="1">
    <location>
        <begin position="10"/>
        <end position="19"/>
    </location>
</feature>
<name>A0A1E7FXI4_9STRA</name>
<feature type="transmembrane region" description="Helical" evidence="2">
    <location>
        <begin position="66"/>
        <end position="86"/>
    </location>
</feature>
<reference evidence="3 4" key="1">
    <citation type="submission" date="2016-09" db="EMBL/GenBank/DDBJ databases">
        <title>Extensive genetic diversity and differential bi-allelic expression allows diatom success in the polar Southern Ocean.</title>
        <authorList>
            <consortium name="DOE Joint Genome Institute"/>
            <person name="Mock T."/>
            <person name="Otillar R.P."/>
            <person name="Strauss J."/>
            <person name="Dupont C."/>
            <person name="Frickenhaus S."/>
            <person name="Maumus F."/>
            <person name="Mcmullan M."/>
            <person name="Sanges R."/>
            <person name="Schmutz J."/>
            <person name="Toseland A."/>
            <person name="Valas R."/>
            <person name="Veluchamy A."/>
            <person name="Ward B.J."/>
            <person name="Allen A."/>
            <person name="Barry K."/>
            <person name="Falciatore A."/>
            <person name="Ferrante M."/>
            <person name="Fortunato A.E."/>
            <person name="Gloeckner G."/>
            <person name="Gruber A."/>
            <person name="Hipkin R."/>
            <person name="Janech M."/>
            <person name="Kroth P."/>
            <person name="Leese F."/>
            <person name="Lindquist E."/>
            <person name="Lyon B.R."/>
            <person name="Martin J."/>
            <person name="Mayer C."/>
            <person name="Parker M."/>
            <person name="Quesneville H."/>
            <person name="Raymond J."/>
            <person name="Uhlig C."/>
            <person name="Valentin K.U."/>
            <person name="Worden A.Z."/>
            <person name="Armbrust E.V."/>
            <person name="Bowler C."/>
            <person name="Green B."/>
            <person name="Moulton V."/>
            <person name="Van Oosterhout C."/>
            <person name="Grigoriev I."/>
        </authorList>
    </citation>
    <scope>NUCLEOTIDE SEQUENCE [LARGE SCALE GENOMIC DNA]</scope>
    <source>
        <strain evidence="3 4">CCMP1102</strain>
    </source>
</reference>
<dbReference type="Pfam" id="PF11255">
    <property type="entry name" value="DUF3054"/>
    <property type="match status" value="1"/>
</dbReference>
<organism evidence="3 4">
    <name type="scientific">Fragilariopsis cylindrus CCMP1102</name>
    <dbReference type="NCBI Taxonomy" id="635003"/>
    <lineage>
        <taxon>Eukaryota</taxon>
        <taxon>Sar</taxon>
        <taxon>Stramenopiles</taxon>
        <taxon>Ochrophyta</taxon>
        <taxon>Bacillariophyta</taxon>
        <taxon>Bacillariophyceae</taxon>
        <taxon>Bacillariophycidae</taxon>
        <taxon>Bacillariales</taxon>
        <taxon>Bacillariaceae</taxon>
        <taxon>Fragilariopsis</taxon>
    </lineage>
</organism>
<keyword evidence="4" id="KW-1185">Reference proteome</keyword>
<proteinExistence type="predicted"/>
<gene>
    <name evidence="3" type="ORF">FRACYDRAFT_216217</name>
</gene>
<evidence type="ECO:0000313" key="4">
    <source>
        <dbReference type="Proteomes" id="UP000095751"/>
    </source>
</evidence>
<keyword evidence="2" id="KW-0812">Transmembrane</keyword>
<dbReference type="OrthoDB" id="2015146at2759"/>
<evidence type="ECO:0000256" key="1">
    <source>
        <dbReference type="SAM" id="MobiDB-lite"/>
    </source>
</evidence>
<dbReference type="PANTHER" id="PTHR35283:SF3">
    <property type="entry name" value="T12C22.21 PROTEIN"/>
    <property type="match status" value="1"/>
</dbReference>
<protein>
    <submittedName>
        <fullName evidence="3">Uncharacterized protein</fullName>
    </submittedName>
</protein>
<dbReference type="InParanoid" id="A0A1E7FXI4"/>
<sequence length="161" mass="17146">MGSSDDDDSTTTTTTTNNNWLSNEDGVPSSPLDRPVLSLIDAVSLFLFTATGKASHSADGGSLDMLAVFITALPFLLSWFIISPLVGCYRPEATKDIQSAGLQATKGWAIAIPVGCILRGIIKGYVPPIPFVVVTLIATLFILCLGRIGYTALAELYVEMF</sequence>
<dbReference type="Proteomes" id="UP000095751">
    <property type="component" value="Unassembled WGS sequence"/>
</dbReference>
<feature type="transmembrane region" description="Helical" evidence="2">
    <location>
        <begin position="129"/>
        <end position="150"/>
    </location>
</feature>